<keyword evidence="2 5" id="KW-0533">Nickel</keyword>
<proteinExistence type="inferred from homology"/>
<reference evidence="6" key="1">
    <citation type="submission" date="2021-02" db="EMBL/GenBank/DDBJ databases">
        <title>Natrosporangium hydrolyticum gen. nov., sp. nov, a haloalkaliphilic actinobacterium from a soda solonchak soil.</title>
        <authorList>
            <person name="Sorokin D.Y."/>
            <person name="Khijniak T.V."/>
            <person name="Zakharycheva A.P."/>
            <person name="Boueva O.V."/>
            <person name="Ariskina E.V."/>
            <person name="Hahnke R.L."/>
            <person name="Bunk B."/>
            <person name="Sproer C."/>
            <person name="Schumann P."/>
            <person name="Evtushenko L.I."/>
            <person name="Kublanov I.V."/>
        </authorList>
    </citation>
    <scope>NUCLEOTIDE SEQUENCE</scope>
    <source>
        <strain evidence="6">DSM 106523</strain>
    </source>
</reference>
<evidence type="ECO:0000313" key="6">
    <source>
        <dbReference type="EMBL" id="QSB16134.1"/>
    </source>
</evidence>
<feature type="binding site" evidence="5">
    <location>
        <position position="89"/>
    </location>
    <ligand>
        <name>Zn(2+)</name>
        <dbReference type="ChEBI" id="CHEBI:29105"/>
    </ligand>
</feature>
<comment type="similarity">
    <text evidence="1 5">Belongs to the HypA/HybF family.</text>
</comment>
<dbReference type="InterPro" id="IPR020538">
    <property type="entry name" value="Hydgase_Ni_incorp_HypA/HybF_CS"/>
</dbReference>
<dbReference type="PROSITE" id="PS01249">
    <property type="entry name" value="HYPA"/>
    <property type="match status" value="1"/>
</dbReference>
<keyword evidence="3 5" id="KW-0479">Metal-binding</keyword>
<feature type="binding site" evidence="5">
    <location>
        <position position="86"/>
    </location>
    <ligand>
        <name>Zn(2+)</name>
        <dbReference type="ChEBI" id="CHEBI:29105"/>
    </ligand>
</feature>
<dbReference type="HAMAP" id="MF_00213">
    <property type="entry name" value="HypA_HybF"/>
    <property type="match status" value="1"/>
</dbReference>
<evidence type="ECO:0000313" key="7">
    <source>
        <dbReference type="Proteomes" id="UP000662857"/>
    </source>
</evidence>
<organism evidence="6 7">
    <name type="scientific">Natronosporangium hydrolyticum</name>
    <dbReference type="NCBI Taxonomy" id="2811111"/>
    <lineage>
        <taxon>Bacteria</taxon>
        <taxon>Bacillati</taxon>
        <taxon>Actinomycetota</taxon>
        <taxon>Actinomycetes</taxon>
        <taxon>Micromonosporales</taxon>
        <taxon>Micromonosporaceae</taxon>
        <taxon>Natronosporangium</taxon>
    </lineage>
</organism>
<sequence length="122" mass="12493">MHEIGLCEGIVAAVQRRAEGREVTRVRVRAGVLLRVVEPSLAQAFALLAAGTSAADAVVELVQVPAAATCPDCGYNGEVTDSLATCPECFEGGLRLSGGDEIVLESITLASAETAEPTPAKG</sequence>
<comment type="function">
    <text evidence="5">Involved in the maturation of [NiFe] hydrogenases. Required for nickel insertion into the metal center of the hydrogenase.</text>
</comment>
<dbReference type="AlphaFoldDB" id="A0A895YE73"/>
<keyword evidence="4 5" id="KW-0862">Zinc</keyword>
<evidence type="ECO:0000256" key="2">
    <source>
        <dbReference type="ARBA" id="ARBA00022596"/>
    </source>
</evidence>
<evidence type="ECO:0000256" key="3">
    <source>
        <dbReference type="ARBA" id="ARBA00022723"/>
    </source>
</evidence>
<dbReference type="GO" id="GO:0051604">
    <property type="term" value="P:protein maturation"/>
    <property type="evidence" value="ECO:0007669"/>
    <property type="project" value="InterPro"/>
</dbReference>
<gene>
    <name evidence="5" type="primary">hypA</name>
    <name evidence="6" type="ORF">JQS43_07475</name>
</gene>
<feature type="binding site" evidence="5">
    <location>
        <position position="73"/>
    </location>
    <ligand>
        <name>Zn(2+)</name>
        <dbReference type="ChEBI" id="CHEBI:29105"/>
    </ligand>
</feature>
<keyword evidence="7" id="KW-1185">Reference proteome</keyword>
<evidence type="ECO:0000256" key="1">
    <source>
        <dbReference type="ARBA" id="ARBA00010748"/>
    </source>
</evidence>
<dbReference type="Pfam" id="PF01155">
    <property type="entry name" value="HypA"/>
    <property type="match status" value="1"/>
</dbReference>
<evidence type="ECO:0000256" key="5">
    <source>
        <dbReference type="HAMAP-Rule" id="MF_00213"/>
    </source>
</evidence>
<accession>A0A895YE73</accession>
<dbReference type="Proteomes" id="UP000662857">
    <property type="component" value="Chromosome"/>
</dbReference>
<protein>
    <recommendedName>
        <fullName evidence="5">Hydrogenase maturation factor HypA</fullName>
    </recommendedName>
</protein>
<dbReference type="EMBL" id="CP070499">
    <property type="protein sequence ID" value="QSB16134.1"/>
    <property type="molecule type" value="Genomic_DNA"/>
</dbReference>
<dbReference type="GO" id="GO:0016151">
    <property type="term" value="F:nickel cation binding"/>
    <property type="evidence" value="ECO:0007669"/>
    <property type="project" value="UniProtKB-UniRule"/>
</dbReference>
<feature type="binding site" evidence="5">
    <location>
        <position position="2"/>
    </location>
    <ligand>
        <name>Ni(2+)</name>
        <dbReference type="ChEBI" id="CHEBI:49786"/>
    </ligand>
</feature>
<feature type="binding site" evidence="5">
    <location>
        <position position="70"/>
    </location>
    <ligand>
        <name>Zn(2+)</name>
        <dbReference type="ChEBI" id="CHEBI:29105"/>
    </ligand>
</feature>
<dbReference type="PIRSF" id="PIRSF004761">
    <property type="entry name" value="Hydrgn_mat_HypA"/>
    <property type="match status" value="1"/>
</dbReference>
<dbReference type="Gene3D" id="3.30.2320.80">
    <property type="match status" value="1"/>
</dbReference>
<dbReference type="PANTHER" id="PTHR34535:SF3">
    <property type="entry name" value="HYDROGENASE MATURATION FACTOR HYPA"/>
    <property type="match status" value="1"/>
</dbReference>
<dbReference type="PANTHER" id="PTHR34535">
    <property type="entry name" value="HYDROGENASE MATURATION FACTOR HYPA"/>
    <property type="match status" value="1"/>
</dbReference>
<evidence type="ECO:0000256" key="4">
    <source>
        <dbReference type="ARBA" id="ARBA00022833"/>
    </source>
</evidence>
<dbReference type="GO" id="GO:0008270">
    <property type="term" value="F:zinc ion binding"/>
    <property type="evidence" value="ECO:0007669"/>
    <property type="project" value="UniProtKB-UniRule"/>
</dbReference>
<name>A0A895YE73_9ACTN</name>
<dbReference type="InterPro" id="IPR000688">
    <property type="entry name" value="HypA/HybF"/>
</dbReference>
<dbReference type="RefSeq" id="WP_239678337.1">
    <property type="nucleotide sequence ID" value="NZ_CP070499.1"/>
</dbReference>
<dbReference type="KEGG" id="nhy:JQS43_07475"/>